<accession>A0A370L9J3</accession>
<proteinExistence type="predicted"/>
<dbReference type="RefSeq" id="WP_114828119.1">
    <property type="nucleotide sequence ID" value="NZ_QQTO01000037.1"/>
</dbReference>
<comment type="caution">
    <text evidence="1">The sequence shown here is derived from an EMBL/GenBank/DDBJ whole genome shotgun (WGS) entry which is preliminary data.</text>
</comment>
<sequence length="208" mass="23122">MPLPNRIRPDGSLFADPARGELFGNRGGRFHDPETQALPERAYASRQWICCVLDFKNRRREVWGRFYTELFFCDEVTALAAGHRPCMECRRADALSYRAALVRGLGLNEAPLFPEIDRLLDGERRIGRAKRLHRLPADDLPDGAMVEAAPGEWLALRGKAALLWTPAGYAEKQARPAGFVAVVTPPSTLVALANGYQPRWHSSVANSA</sequence>
<dbReference type="Proteomes" id="UP000255207">
    <property type="component" value="Unassembled WGS sequence"/>
</dbReference>
<gene>
    <name evidence="1" type="ORF">DWE98_05150</name>
</gene>
<evidence type="ECO:0000313" key="1">
    <source>
        <dbReference type="EMBL" id="RDJ27994.1"/>
    </source>
</evidence>
<dbReference type="AlphaFoldDB" id="A0A370L9J3"/>
<keyword evidence="2" id="KW-1185">Reference proteome</keyword>
<dbReference type="OrthoDB" id="894286at2"/>
<evidence type="ECO:0000313" key="2">
    <source>
        <dbReference type="Proteomes" id="UP000255207"/>
    </source>
</evidence>
<dbReference type="EMBL" id="QQTP01000002">
    <property type="protein sequence ID" value="RDJ27994.1"/>
    <property type="molecule type" value="Genomic_DNA"/>
</dbReference>
<organism evidence="1 2">
    <name type="scientific">Bosea caraganae</name>
    <dbReference type="NCBI Taxonomy" id="2763117"/>
    <lineage>
        <taxon>Bacteria</taxon>
        <taxon>Pseudomonadati</taxon>
        <taxon>Pseudomonadota</taxon>
        <taxon>Alphaproteobacteria</taxon>
        <taxon>Hyphomicrobiales</taxon>
        <taxon>Boseaceae</taxon>
        <taxon>Bosea</taxon>
    </lineage>
</organism>
<reference evidence="2" key="1">
    <citation type="submission" date="2018-07" db="EMBL/GenBank/DDBJ databases">
        <authorList>
            <person name="Safronova V.I."/>
            <person name="Chirak E.R."/>
            <person name="Sazanova A.L."/>
        </authorList>
    </citation>
    <scope>NUCLEOTIDE SEQUENCE [LARGE SCALE GENOMIC DNA]</scope>
    <source>
        <strain evidence="2">RCAM04685</strain>
    </source>
</reference>
<protein>
    <submittedName>
        <fullName evidence="1">Uncharacterized protein</fullName>
    </submittedName>
</protein>
<name>A0A370L9J3_9HYPH</name>